<organism evidence="2">
    <name type="scientific">Arundo donax</name>
    <name type="common">Giant reed</name>
    <name type="synonym">Donax arundinaceus</name>
    <dbReference type="NCBI Taxonomy" id="35708"/>
    <lineage>
        <taxon>Eukaryota</taxon>
        <taxon>Viridiplantae</taxon>
        <taxon>Streptophyta</taxon>
        <taxon>Embryophyta</taxon>
        <taxon>Tracheophyta</taxon>
        <taxon>Spermatophyta</taxon>
        <taxon>Magnoliopsida</taxon>
        <taxon>Liliopsida</taxon>
        <taxon>Poales</taxon>
        <taxon>Poaceae</taxon>
        <taxon>PACMAD clade</taxon>
        <taxon>Arundinoideae</taxon>
        <taxon>Arundineae</taxon>
        <taxon>Arundo</taxon>
    </lineage>
</organism>
<protein>
    <submittedName>
        <fullName evidence="2">Uncharacterized protein</fullName>
    </submittedName>
</protein>
<dbReference type="EMBL" id="GBRH01186837">
    <property type="protein sequence ID" value="JAE11059.1"/>
    <property type="molecule type" value="Transcribed_RNA"/>
</dbReference>
<keyword evidence="1" id="KW-1133">Transmembrane helix</keyword>
<keyword evidence="1" id="KW-0812">Transmembrane</keyword>
<keyword evidence="1" id="KW-0472">Membrane</keyword>
<reference evidence="2" key="1">
    <citation type="submission" date="2014-09" db="EMBL/GenBank/DDBJ databases">
        <authorList>
            <person name="Magalhaes I.L.F."/>
            <person name="Oliveira U."/>
            <person name="Santos F.R."/>
            <person name="Vidigal T.H.D.A."/>
            <person name="Brescovit A.D."/>
            <person name="Santos A.J."/>
        </authorList>
    </citation>
    <scope>NUCLEOTIDE SEQUENCE</scope>
    <source>
        <tissue evidence="2">Shoot tissue taken approximately 20 cm above the soil surface</tissue>
    </source>
</reference>
<name>A0A0A9FIK7_ARUDO</name>
<sequence length="49" mass="5783">MLCPPVSAWSLLLASSICCRWCILLFLRLQREQLIRIRYCCALYSTVLY</sequence>
<evidence type="ECO:0000313" key="2">
    <source>
        <dbReference type="EMBL" id="JAE11059.1"/>
    </source>
</evidence>
<proteinExistence type="predicted"/>
<accession>A0A0A9FIK7</accession>
<feature type="transmembrane region" description="Helical" evidence="1">
    <location>
        <begin position="6"/>
        <end position="27"/>
    </location>
</feature>
<dbReference type="AlphaFoldDB" id="A0A0A9FIK7"/>
<evidence type="ECO:0000256" key="1">
    <source>
        <dbReference type="SAM" id="Phobius"/>
    </source>
</evidence>
<reference evidence="2" key="2">
    <citation type="journal article" date="2015" name="Data Brief">
        <title>Shoot transcriptome of the giant reed, Arundo donax.</title>
        <authorList>
            <person name="Barrero R.A."/>
            <person name="Guerrero F.D."/>
            <person name="Moolhuijzen P."/>
            <person name="Goolsby J.A."/>
            <person name="Tidwell J."/>
            <person name="Bellgard S.E."/>
            <person name="Bellgard M.I."/>
        </authorList>
    </citation>
    <scope>NUCLEOTIDE SEQUENCE</scope>
    <source>
        <tissue evidence="2">Shoot tissue taken approximately 20 cm above the soil surface</tissue>
    </source>
</reference>